<protein>
    <submittedName>
        <fullName evidence="1">Uncharacterized protein</fullName>
    </submittedName>
</protein>
<accession>A0A2P5I2S8</accession>
<keyword evidence="2" id="KW-1185">Reference proteome</keyword>
<reference evidence="1" key="1">
    <citation type="submission" date="2017-09" db="EMBL/GenBank/DDBJ databases">
        <title>Polyketide synthases of a Diaporthe helianthi virulent isolate.</title>
        <authorList>
            <person name="Baroncelli R."/>
        </authorList>
    </citation>
    <scope>NUCLEOTIDE SEQUENCE [LARGE SCALE GENOMIC DNA]</scope>
    <source>
        <strain evidence="1">7/96</strain>
    </source>
</reference>
<name>A0A2P5I2S8_DIAHE</name>
<evidence type="ECO:0000313" key="2">
    <source>
        <dbReference type="Proteomes" id="UP000094444"/>
    </source>
</evidence>
<proteinExistence type="predicted"/>
<gene>
    <name evidence="1" type="ORF">DHEL01_v204823</name>
</gene>
<dbReference type="PANTHER" id="PTHR40788:SF2">
    <property type="entry name" value="CLR5 DOMAIN-CONTAINING PROTEIN"/>
    <property type="match status" value="1"/>
</dbReference>
<dbReference type="AlphaFoldDB" id="A0A2P5I2S8"/>
<organism evidence="1 2">
    <name type="scientific">Diaporthe helianthi</name>
    <dbReference type="NCBI Taxonomy" id="158607"/>
    <lineage>
        <taxon>Eukaryota</taxon>
        <taxon>Fungi</taxon>
        <taxon>Dikarya</taxon>
        <taxon>Ascomycota</taxon>
        <taxon>Pezizomycotina</taxon>
        <taxon>Sordariomycetes</taxon>
        <taxon>Sordariomycetidae</taxon>
        <taxon>Diaporthales</taxon>
        <taxon>Diaporthaceae</taxon>
        <taxon>Diaporthe</taxon>
    </lineage>
</organism>
<dbReference type="InParanoid" id="A0A2P5I2S8"/>
<sequence length="205" mass="23090">MLNKKSPTESIAQSMSGPGLMPLVEIQLEAQGRSRRLCASQTELRAILERHEATIQNRWSKKTKTQRQAILLTAWPNMATAHRPDHEAIRSWGRQNPDSTDLRQAVRDISANSTGLEYRELFIWPYINQEDLSQPKILLLLLSARGRHDPCDFAAADFEAMCLGICLCVIQTNCHAKSTMILNGAVGPDNYGKLLAWDEHPDAHY</sequence>
<dbReference type="Proteomes" id="UP000094444">
    <property type="component" value="Unassembled WGS sequence"/>
</dbReference>
<dbReference type="EMBL" id="MAVT02000332">
    <property type="protein sequence ID" value="POS76790.1"/>
    <property type="molecule type" value="Genomic_DNA"/>
</dbReference>
<comment type="caution">
    <text evidence="1">The sequence shown here is derived from an EMBL/GenBank/DDBJ whole genome shotgun (WGS) entry which is preliminary data.</text>
</comment>
<dbReference type="PANTHER" id="PTHR40788">
    <property type="entry name" value="CLR5 DOMAIN-CONTAINING PROTEIN-RELATED"/>
    <property type="match status" value="1"/>
</dbReference>
<evidence type="ECO:0000313" key="1">
    <source>
        <dbReference type="EMBL" id="POS76790.1"/>
    </source>
</evidence>
<dbReference type="OrthoDB" id="2922289at2759"/>
<dbReference type="STRING" id="158607.A0A2P5I2S8"/>